<accession>A0ABP0FH52</accession>
<sequence>MQELIIKRTRFLWTRADPEQDISIGSQKGPTPACNRRTADCIILMARWGRNRVLVAPCTRTRKKDKFEKA</sequence>
<keyword evidence="2" id="KW-1185">Reference proteome</keyword>
<dbReference type="Proteomes" id="UP001642483">
    <property type="component" value="Unassembled WGS sequence"/>
</dbReference>
<evidence type="ECO:0000313" key="2">
    <source>
        <dbReference type="Proteomes" id="UP001642483"/>
    </source>
</evidence>
<name>A0ABP0FH52_CLALP</name>
<gene>
    <name evidence="1" type="ORF">CVLEPA_LOCUS9277</name>
</gene>
<comment type="caution">
    <text evidence="1">The sequence shown here is derived from an EMBL/GenBank/DDBJ whole genome shotgun (WGS) entry which is preliminary data.</text>
</comment>
<organism evidence="1 2">
    <name type="scientific">Clavelina lepadiformis</name>
    <name type="common">Light-bulb sea squirt</name>
    <name type="synonym">Ascidia lepadiformis</name>
    <dbReference type="NCBI Taxonomy" id="159417"/>
    <lineage>
        <taxon>Eukaryota</taxon>
        <taxon>Metazoa</taxon>
        <taxon>Chordata</taxon>
        <taxon>Tunicata</taxon>
        <taxon>Ascidiacea</taxon>
        <taxon>Aplousobranchia</taxon>
        <taxon>Clavelinidae</taxon>
        <taxon>Clavelina</taxon>
    </lineage>
</organism>
<reference evidence="1 2" key="1">
    <citation type="submission" date="2024-02" db="EMBL/GenBank/DDBJ databases">
        <authorList>
            <person name="Daric V."/>
            <person name="Darras S."/>
        </authorList>
    </citation>
    <scope>NUCLEOTIDE SEQUENCE [LARGE SCALE GENOMIC DNA]</scope>
</reference>
<evidence type="ECO:0000313" key="1">
    <source>
        <dbReference type="EMBL" id="CAK8679013.1"/>
    </source>
</evidence>
<protein>
    <submittedName>
        <fullName evidence="1">Uncharacterized protein</fullName>
    </submittedName>
</protein>
<dbReference type="EMBL" id="CAWYQH010000057">
    <property type="protein sequence ID" value="CAK8679013.1"/>
    <property type="molecule type" value="Genomic_DNA"/>
</dbReference>
<proteinExistence type="predicted"/>